<gene>
    <name evidence="2" type="ordered locus">VMUT_0848</name>
</gene>
<dbReference type="RefSeq" id="WP_013604220.1">
    <property type="nucleotide sequence ID" value="NC_015151.1"/>
</dbReference>
<feature type="domain" description="RNase H type-1" evidence="1">
    <location>
        <begin position="1"/>
        <end position="140"/>
    </location>
</feature>
<dbReference type="InterPro" id="IPR012337">
    <property type="entry name" value="RNaseH-like_sf"/>
</dbReference>
<dbReference type="GeneID" id="10290020"/>
<dbReference type="AlphaFoldDB" id="F0QWU0"/>
<dbReference type="eggNOG" id="arCOG02942">
    <property type="taxonomic scope" value="Archaea"/>
</dbReference>
<dbReference type="GO" id="GO:0004523">
    <property type="term" value="F:RNA-DNA hybrid ribonuclease activity"/>
    <property type="evidence" value="ECO:0007669"/>
    <property type="project" value="InterPro"/>
</dbReference>
<dbReference type="Pfam" id="PF13456">
    <property type="entry name" value="RVT_3"/>
    <property type="match status" value="1"/>
</dbReference>
<dbReference type="InterPro" id="IPR002156">
    <property type="entry name" value="RNaseH_domain"/>
</dbReference>
<dbReference type="InterPro" id="IPR053576">
    <property type="entry name" value="RNase_HI-like"/>
</dbReference>
<sequence>MHLLVYFDGACEPKNPGGVGTYGFAVYNDNDTISEGYGIACEPALNCTNNVAEYTGLIKALECLLLHDYGESSIVVHGDSQLVIKQLTGIYNVRTEHLKPLFEKAHELLSHFRVRLEWIPRELNSKADELSKRAYIEYLDEHPELINKFKPYLATEKQLKLLKELGIEPYKYMSKMEASRLIRKLLNKRKR</sequence>
<dbReference type="InterPro" id="IPR036397">
    <property type="entry name" value="RNaseH_sf"/>
</dbReference>
<dbReference type="PROSITE" id="PS50879">
    <property type="entry name" value="RNASE_H_1"/>
    <property type="match status" value="1"/>
</dbReference>
<organism evidence="2 3">
    <name type="scientific">Vulcanisaeta moutnovskia (strain 768-28)</name>
    <dbReference type="NCBI Taxonomy" id="985053"/>
    <lineage>
        <taxon>Archaea</taxon>
        <taxon>Thermoproteota</taxon>
        <taxon>Thermoprotei</taxon>
        <taxon>Thermoproteales</taxon>
        <taxon>Thermoproteaceae</taxon>
        <taxon>Vulcanisaeta</taxon>
    </lineage>
</organism>
<dbReference type="Gene3D" id="3.30.420.10">
    <property type="entry name" value="Ribonuclease H-like superfamily/Ribonuclease H"/>
    <property type="match status" value="1"/>
</dbReference>
<dbReference type="STRING" id="985053.VMUT_0848"/>
<dbReference type="GO" id="GO:0003676">
    <property type="term" value="F:nucleic acid binding"/>
    <property type="evidence" value="ECO:0007669"/>
    <property type="project" value="InterPro"/>
</dbReference>
<name>F0QWU0_VULM7</name>
<evidence type="ECO:0000313" key="3">
    <source>
        <dbReference type="Proteomes" id="UP000007485"/>
    </source>
</evidence>
<dbReference type="OrthoDB" id="52651at2157"/>
<dbReference type="KEGG" id="vmo:VMUT_0848"/>
<evidence type="ECO:0000259" key="1">
    <source>
        <dbReference type="PROSITE" id="PS50879"/>
    </source>
</evidence>
<reference evidence="2 3" key="1">
    <citation type="journal article" date="2011" name="J. Bacteriol.">
        <title>Complete genome sequence of 'Vulcanisaeta moutnovskia' strain 768-28, a novel member of the hyperthermophilic crenarchaeal genus vulcanisaeta.</title>
        <authorList>
            <person name="Gumerov V.M."/>
            <person name="Mardanov A.V."/>
            <person name="Beletsky A.V."/>
            <person name="Prokofeva M.I."/>
            <person name="Bonch-Osmolovskaya E.A."/>
            <person name="Ravin N.V."/>
            <person name="Skryabin K.G."/>
        </authorList>
    </citation>
    <scope>NUCLEOTIDE SEQUENCE [LARGE SCALE GENOMIC DNA]</scope>
    <source>
        <strain evidence="2 3">768-28</strain>
    </source>
</reference>
<keyword evidence="3" id="KW-1185">Reference proteome</keyword>
<dbReference type="SUPFAM" id="SSF53098">
    <property type="entry name" value="Ribonuclease H-like"/>
    <property type="match status" value="1"/>
</dbReference>
<proteinExistence type="predicted"/>
<dbReference type="PANTHER" id="PTHR46387">
    <property type="entry name" value="POLYNUCLEOTIDYL TRANSFERASE, RIBONUCLEASE H-LIKE SUPERFAMILY PROTEIN"/>
    <property type="match status" value="1"/>
</dbReference>
<dbReference type="NCBIfam" id="NF041175">
    <property type="entry name" value="RNAseHI_Thmprot"/>
    <property type="match status" value="1"/>
</dbReference>
<accession>F0QWU0</accession>
<dbReference type="Proteomes" id="UP000007485">
    <property type="component" value="Chromosome"/>
</dbReference>
<dbReference type="PANTHER" id="PTHR46387:SF2">
    <property type="entry name" value="RIBONUCLEASE HI"/>
    <property type="match status" value="1"/>
</dbReference>
<evidence type="ECO:0000313" key="2">
    <source>
        <dbReference type="EMBL" id="ADY01058.1"/>
    </source>
</evidence>
<dbReference type="CDD" id="cd09279">
    <property type="entry name" value="RNase_HI_like"/>
    <property type="match status" value="1"/>
</dbReference>
<dbReference type="EMBL" id="CP002529">
    <property type="protein sequence ID" value="ADY01058.1"/>
    <property type="molecule type" value="Genomic_DNA"/>
</dbReference>
<protein>
    <submittedName>
        <fullName evidence="2">Ribonuclease H</fullName>
    </submittedName>
</protein>
<dbReference type="HOGENOM" id="CLU_095977_0_0_2"/>